<evidence type="ECO:0000256" key="1">
    <source>
        <dbReference type="SAM" id="MobiDB-lite"/>
    </source>
</evidence>
<dbReference type="AlphaFoldDB" id="A0ABD2QLG7"/>
<proteinExistence type="predicted"/>
<keyword evidence="3" id="KW-1185">Reference proteome</keyword>
<evidence type="ECO:0000313" key="2">
    <source>
        <dbReference type="EMBL" id="KAL3320371.1"/>
    </source>
</evidence>
<dbReference type="Proteomes" id="UP001626550">
    <property type="component" value="Unassembled WGS sequence"/>
</dbReference>
<feature type="compositionally biased region" description="Polar residues" evidence="1">
    <location>
        <begin position="60"/>
        <end position="71"/>
    </location>
</feature>
<organism evidence="2 3">
    <name type="scientific">Cichlidogyrus casuarinus</name>
    <dbReference type="NCBI Taxonomy" id="1844966"/>
    <lineage>
        <taxon>Eukaryota</taxon>
        <taxon>Metazoa</taxon>
        <taxon>Spiralia</taxon>
        <taxon>Lophotrochozoa</taxon>
        <taxon>Platyhelminthes</taxon>
        <taxon>Monogenea</taxon>
        <taxon>Monopisthocotylea</taxon>
        <taxon>Dactylogyridea</taxon>
        <taxon>Ancyrocephalidae</taxon>
        <taxon>Cichlidogyrus</taxon>
    </lineage>
</organism>
<gene>
    <name evidence="2" type="ORF">Ciccas_000931</name>
</gene>
<accession>A0ABD2QLG7</accession>
<comment type="caution">
    <text evidence="2">The sequence shown here is derived from an EMBL/GenBank/DDBJ whole genome shotgun (WGS) entry which is preliminary data.</text>
</comment>
<dbReference type="EMBL" id="JBJKFK010000056">
    <property type="protein sequence ID" value="KAL3320371.1"/>
    <property type="molecule type" value="Genomic_DNA"/>
</dbReference>
<protein>
    <submittedName>
        <fullName evidence="2">Uncharacterized protein</fullName>
    </submittedName>
</protein>
<feature type="region of interest" description="Disordered" evidence="1">
    <location>
        <begin position="41"/>
        <end position="71"/>
    </location>
</feature>
<name>A0ABD2QLG7_9PLAT</name>
<sequence>MTWRAYKKDDPNYYLIKAASQRSVNGSPLQHKCELIRKLEAVRLSPQPPKSYERGPKQGPSPTTVKPTNNK</sequence>
<reference evidence="2 3" key="1">
    <citation type="submission" date="2024-11" db="EMBL/GenBank/DDBJ databases">
        <title>Adaptive evolution of stress response genes in parasites aligns with host niche diversity.</title>
        <authorList>
            <person name="Hahn C."/>
            <person name="Resl P."/>
        </authorList>
    </citation>
    <scope>NUCLEOTIDE SEQUENCE [LARGE SCALE GENOMIC DNA]</scope>
    <source>
        <strain evidence="2">EGGRZ-B1_66</strain>
        <tissue evidence="2">Body</tissue>
    </source>
</reference>
<evidence type="ECO:0000313" key="3">
    <source>
        <dbReference type="Proteomes" id="UP001626550"/>
    </source>
</evidence>